<dbReference type="Proteomes" id="UP001160148">
    <property type="component" value="Unassembled WGS sequence"/>
</dbReference>
<dbReference type="Gene3D" id="3.30.200.20">
    <property type="entry name" value="Phosphorylase Kinase, domain 1"/>
    <property type="match status" value="1"/>
</dbReference>
<dbReference type="AlphaFoldDB" id="A0AAV0W843"/>
<keyword evidence="10" id="KW-1185">Reference proteome</keyword>
<comment type="similarity">
    <text evidence="6">Belongs to the protein kinase superfamily. STE Ser/Thr protein kinase family. MAP kinase kinase subfamily.</text>
</comment>
<evidence type="ECO:0000256" key="6">
    <source>
        <dbReference type="ARBA" id="ARBA00038035"/>
    </source>
</evidence>
<accession>A0AAV0W843</accession>
<comment type="caution">
    <text evidence="9">The sequence shown here is derived from an EMBL/GenBank/DDBJ whole genome shotgun (WGS) entry which is preliminary data.</text>
</comment>
<dbReference type="EMBL" id="CARXXK010000001">
    <property type="protein sequence ID" value="CAI6352065.1"/>
    <property type="molecule type" value="Genomic_DNA"/>
</dbReference>
<keyword evidence="4" id="KW-0418">Kinase</keyword>
<dbReference type="PROSITE" id="PS50011">
    <property type="entry name" value="PROTEIN_KINASE_DOM"/>
    <property type="match status" value="1"/>
</dbReference>
<keyword evidence="5" id="KW-0067">ATP-binding</keyword>
<dbReference type="GO" id="GO:0043068">
    <property type="term" value="P:positive regulation of programmed cell death"/>
    <property type="evidence" value="ECO:0007669"/>
    <property type="project" value="UniProtKB-ARBA"/>
</dbReference>
<evidence type="ECO:0000256" key="4">
    <source>
        <dbReference type="ARBA" id="ARBA00022777"/>
    </source>
</evidence>
<dbReference type="FunFam" id="3.30.200.20:FF:000040">
    <property type="entry name" value="Dual specificity mitogen-activated protein kinase kinase"/>
    <property type="match status" value="1"/>
</dbReference>
<dbReference type="GO" id="GO:0010508">
    <property type="term" value="P:positive regulation of autophagy"/>
    <property type="evidence" value="ECO:0007669"/>
    <property type="project" value="UniProtKB-ARBA"/>
</dbReference>
<dbReference type="GO" id="GO:0008545">
    <property type="term" value="F:JUN kinase kinase activity"/>
    <property type="evidence" value="ECO:0007669"/>
    <property type="project" value="TreeGrafter"/>
</dbReference>
<dbReference type="SUPFAM" id="SSF56112">
    <property type="entry name" value="Protein kinase-like (PK-like)"/>
    <property type="match status" value="1"/>
</dbReference>
<dbReference type="GO" id="GO:0005829">
    <property type="term" value="C:cytosol"/>
    <property type="evidence" value="ECO:0007669"/>
    <property type="project" value="UniProtKB-ARBA"/>
</dbReference>
<dbReference type="PANTHER" id="PTHR48013:SF15">
    <property type="entry name" value="DUAL SPECIFICITY MITOGEN-ACTIVATED PROTEIN KINASE KINASE 4"/>
    <property type="match status" value="1"/>
</dbReference>
<evidence type="ECO:0000313" key="9">
    <source>
        <dbReference type="EMBL" id="CAI6352065.1"/>
    </source>
</evidence>
<keyword evidence="2" id="KW-0808">Transferase</keyword>
<dbReference type="Pfam" id="PF00069">
    <property type="entry name" value="Pkinase"/>
    <property type="match status" value="1"/>
</dbReference>
<evidence type="ECO:0000256" key="3">
    <source>
        <dbReference type="ARBA" id="ARBA00022741"/>
    </source>
</evidence>
<dbReference type="GO" id="GO:0030707">
    <property type="term" value="P:follicle cell of egg chamber development"/>
    <property type="evidence" value="ECO:0007669"/>
    <property type="project" value="UniProtKB-ARBA"/>
</dbReference>
<dbReference type="InterPro" id="IPR000719">
    <property type="entry name" value="Prot_kinase_dom"/>
</dbReference>
<dbReference type="GO" id="GO:0005524">
    <property type="term" value="F:ATP binding"/>
    <property type="evidence" value="ECO:0007669"/>
    <property type="project" value="UniProtKB-KW"/>
</dbReference>
<evidence type="ECO:0000313" key="10">
    <source>
        <dbReference type="Proteomes" id="UP001160148"/>
    </source>
</evidence>
<reference evidence="9 10" key="1">
    <citation type="submission" date="2023-01" db="EMBL/GenBank/DDBJ databases">
        <authorList>
            <person name="Whitehead M."/>
        </authorList>
    </citation>
    <scope>NUCLEOTIDE SEQUENCE [LARGE SCALE GENOMIC DNA]</scope>
</reference>
<evidence type="ECO:0000256" key="2">
    <source>
        <dbReference type="ARBA" id="ARBA00022679"/>
    </source>
</evidence>
<keyword evidence="3" id="KW-0547">Nucleotide-binding</keyword>
<proteinExistence type="inferred from homology"/>
<evidence type="ECO:0000259" key="8">
    <source>
        <dbReference type="PROSITE" id="PS50011"/>
    </source>
</evidence>
<evidence type="ECO:0000256" key="5">
    <source>
        <dbReference type="ARBA" id="ARBA00022840"/>
    </source>
</evidence>
<dbReference type="EC" id="2.7.12.2" evidence="7"/>
<feature type="domain" description="Protein kinase" evidence="8">
    <location>
        <begin position="97"/>
        <end position="353"/>
    </location>
</feature>
<sequence>MTALFDVRRNYRVKMTRHPLYIIIFVRSSMKRCFLSGLSAKQQEQLADISTKPPPRTRFQELREMHRKILKMCQSIQSIGKLKLSENKVYDFTSDDLKDLGGIGRGGFGTMNKIIHHSSDTLMTVQRISGVKENEKFLMDLDVVMKFNECPYIVQFYGVVFKDWDCWICMEAMDTSLEKLYKYAYERLNQQIPEKILGKITVASVKALNYRKKNLKITPSNILLDCRGNIKLSDFGLPGQYSIDTTSYSSYMSYCYMAPEKIDPNLRRRVGYDVSSDVWALGITLVEVATGQLPYSTCSTVFQQACQILKENPPRLRASDNFSPNFVNFVNTCLIKDVNQRPKNNELLEHLFIKGSDAESVDVASYVGEIMDAMANDGKKKKKKPMKTSKCTLV</sequence>
<dbReference type="GO" id="GO:0016477">
    <property type="term" value="P:cell migration"/>
    <property type="evidence" value="ECO:0007669"/>
    <property type="project" value="UniProtKB-ARBA"/>
</dbReference>
<protein>
    <recommendedName>
        <fullName evidence="7">mitogen-activated protein kinase kinase</fullName>
        <ecNumber evidence="7">2.7.12.2</ecNumber>
    </recommendedName>
</protein>
<dbReference type="GO" id="GO:0004674">
    <property type="term" value="F:protein serine/threonine kinase activity"/>
    <property type="evidence" value="ECO:0007669"/>
    <property type="project" value="UniProtKB-KW"/>
</dbReference>
<organism evidence="9 10">
    <name type="scientific">Macrosiphum euphorbiae</name>
    <name type="common">potato aphid</name>
    <dbReference type="NCBI Taxonomy" id="13131"/>
    <lineage>
        <taxon>Eukaryota</taxon>
        <taxon>Metazoa</taxon>
        <taxon>Ecdysozoa</taxon>
        <taxon>Arthropoda</taxon>
        <taxon>Hexapoda</taxon>
        <taxon>Insecta</taxon>
        <taxon>Pterygota</taxon>
        <taxon>Neoptera</taxon>
        <taxon>Paraneoptera</taxon>
        <taxon>Hemiptera</taxon>
        <taxon>Sternorrhyncha</taxon>
        <taxon>Aphidomorpha</taxon>
        <taxon>Aphidoidea</taxon>
        <taxon>Aphididae</taxon>
        <taxon>Macrosiphini</taxon>
        <taxon>Macrosiphum</taxon>
    </lineage>
</organism>
<dbReference type="Gene3D" id="1.10.510.10">
    <property type="entry name" value="Transferase(Phosphotransferase) domain 1"/>
    <property type="match status" value="1"/>
</dbReference>
<dbReference type="PANTHER" id="PTHR48013">
    <property type="entry name" value="DUAL SPECIFICITY MITOGEN-ACTIVATED PROTEIN KINASE KINASE 5-RELATED"/>
    <property type="match status" value="1"/>
</dbReference>
<dbReference type="GO" id="GO:0051239">
    <property type="term" value="P:regulation of multicellular organismal process"/>
    <property type="evidence" value="ECO:0007669"/>
    <property type="project" value="UniProtKB-ARBA"/>
</dbReference>
<keyword evidence="1" id="KW-0723">Serine/threonine-protein kinase</keyword>
<name>A0AAV0W843_9HEMI</name>
<evidence type="ECO:0000256" key="1">
    <source>
        <dbReference type="ARBA" id="ARBA00022527"/>
    </source>
</evidence>
<gene>
    <name evidence="9" type="ORF">MEUPH1_LOCUS8356</name>
</gene>
<dbReference type="InterPro" id="IPR011009">
    <property type="entry name" value="Kinase-like_dom_sf"/>
</dbReference>
<evidence type="ECO:0000256" key="7">
    <source>
        <dbReference type="ARBA" id="ARBA00038999"/>
    </source>
</evidence>